<organism evidence="3 4">
    <name type="scientific">Segatella copri</name>
    <dbReference type="NCBI Taxonomy" id="165179"/>
    <lineage>
        <taxon>Bacteria</taxon>
        <taxon>Pseudomonadati</taxon>
        <taxon>Bacteroidota</taxon>
        <taxon>Bacteroidia</taxon>
        <taxon>Bacteroidales</taxon>
        <taxon>Prevotellaceae</taxon>
        <taxon>Segatella</taxon>
    </lineage>
</organism>
<dbReference type="PROSITE" id="PS00108">
    <property type="entry name" value="PROTEIN_KINASE_ST"/>
    <property type="match status" value="1"/>
</dbReference>
<accession>A0A6I2TYD2</accession>
<dbReference type="GO" id="GO:0005737">
    <property type="term" value="C:cytoplasm"/>
    <property type="evidence" value="ECO:0007669"/>
    <property type="project" value="TreeGrafter"/>
</dbReference>
<sequence length="353" mass="40685">MIDIPKNQVYAAYDLVGKTLGGKWKVTKQLTKSGTGGNFSVCYLVEYGGKEYFLKALDFSSISHSVRLVDGMSEKLNEFRYERDLSNYCKDKQVNKVVIIVGFGEEDFPNYIIGSVAYLVFEKADCDVRKFMDISQTTDVAWCFKSLKDIAIGLRNLHNVGVSHQDLKPSNILVFNEESKISDLGRSMCENLKGPYNDWKFSGDQTYAPWEVFYRYTWTDDWHLQNYMTDCFLLGNLIAFYLTGSTVTALMGYFLPCNLHPAYYRGSFKAIESNLLDAFQNILDVLESSLPSVVDKQRVKRMIESLCYPIPEKRGHPKAVNSREPNYDLQRYITELNYLQTKTEFELYRLTLK</sequence>
<dbReference type="Gene3D" id="1.10.510.10">
    <property type="entry name" value="Transferase(Phosphotransferase) domain 1"/>
    <property type="match status" value="1"/>
</dbReference>
<dbReference type="SUPFAM" id="SSF56112">
    <property type="entry name" value="Protein kinase-like (PK-like)"/>
    <property type="match status" value="1"/>
</dbReference>
<dbReference type="PANTHER" id="PTHR44167:SF18">
    <property type="entry name" value="PROTEIN KINASE DOMAIN-CONTAINING PROTEIN"/>
    <property type="match status" value="1"/>
</dbReference>
<keyword evidence="1" id="KW-0812">Transmembrane</keyword>
<dbReference type="AlphaFoldDB" id="A0A6I2TYD2"/>
<gene>
    <name evidence="3" type="ORF">FYJ72_12035</name>
</gene>
<name>A0A6I2TYD2_9BACT</name>
<feature type="transmembrane region" description="Helical" evidence="1">
    <location>
        <begin position="233"/>
        <end position="255"/>
    </location>
</feature>
<dbReference type="EMBL" id="VUNF01000027">
    <property type="protein sequence ID" value="MST78375.1"/>
    <property type="molecule type" value="Genomic_DNA"/>
</dbReference>
<keyword evidence="1" id="KW-1133">Transmembrane helix</keyword>
<keyword evidence="3" id="KW-0808">Transferase</keyword>
<dbReference type="GO" id="GO:0005524">
    <property type="term" value="F:ATP binding"/>
    <property type="evidence" value="ECO:0007669"/>
    <property type="project" value="InterPro"/>
</dbReference>
<dbReference type="PROSITE" id="PS50011">
    <property type="entry name" value="PROTEIN_KINASE_DOM"/>
    <property type="match status" value="1"/>
</dbReference>
<dbReference type="InterPro" id="IPR011009">
    <property type="entry name" value="Kinase-like_dom_sf"/>
</dbReference>
<keyword evidence="3" id="KW-0418">Kinase</keyword>
<keyword evidence="1" id="KW-0472">Membrane</keyword>
<dbReference type="SMART" id="SM00220">
    <property type="entry name" value="S_TKc"/>
    <property type="match status" value="1"/>
</dbReference>
<dbReference type="InterPro" id="IPR008271">
    <property type="entry name" value="Ser/Thr_kinase_AS"/>
</dbReference>
<reference evidence="3 4" key="1">
    <citation type="submission" date="2019-08" db="EMBL/GenBank/DDBJ databases">
        <title>In-depth cultivation of the pig gut microbiome towards novel bacterial diversity and tailored functional studies.</title>
        <authorList>
            <person name="Wylensek D."/>
            <person name="Hitch T.C.A."/>
            <person name="Clavel T."/>
        </authorList>
    </citation>
    <scope>NUCLEOTIDE SEQUENCE [LARGE SCALE GENOMIC DNA]</scope>
    <source>
        <strain evidence="3 4">LKV-178-WT-2C</strain>
    </source>
</reference>
<comment type="caution">
    <text evidence="3">The sequence shown here is derived from an EMBL/GenBank/DDBJ whole genome shotgun (WGS) entry which is preliminary data.</text>
</comment>
<evidence type="ECO:0000259" key="2">
    <source>
        <dbReference type="PROSITE" id="PS50011"/>
    </source>
</evidence>
<evidence type="ECO:0000313" key="3">
    <source>
        <dbReference type="EMBL" id="MST78375.1"/>
    </source>
</evidence>
<dbReference type="InterPro" id="IPR000719">
    <property type="entry name" value="Prot_kinase_dom"/>
</dbReference>
<proteinExistence type="predicted"/>
<dbReference type="PANTHER" id="PTHR44167">
    <property type="entry name" value="OVARIAN-SPECIFIC SERINE/THREONINE-PROTEIN KINASE LOK-RELATED"/>
    <property type="match status" value="1"/>
</dbReference>
<evidence type="ECO:0000256" key="1">
    <source>
        <dbReference type="SAM" id="Phobius"/>
    </source>
</evidence>
<dbReference type="GO" id="GO:0004674">
    <property type="term" value="F:protein serine/threonine kinase activity"/>
    <property type="evidence" value="ECO:0007669"/>
    <property type="project" value="TreeGrafter"/>
</dbReference>
<dbReference type="Proteomes" id="UP000450161">
    <property type="component" value="Unassembled WGS sequence"/>
</dbReference>
<feature type="domain" description="Protein kinase" evidence="2">
    <location>
        <begin position="28"/>
        <end position="327"/>
    </location>
</feature>
<evidence type="ECO:0000313" key="4">
    <source>
        <dbReference type="Proteomes" id="UP000450161"/>
    </source>
</evidence>
<dbReference type="Pfam" id="PF00069">
    <property type="entry name" value="Pkinase"/>
    <property type="match status" value="1"/>
</dbReference>
<dbReference type="RefSeq" id="WP_154482348.1">
    <property type="nucleotide sequence ID" value="NZ_VUNF01000027.1"/>
</dbReference>
<protein>
    <submittedName>
        <fullName evidence="3">Protein kinase</fullName>
    </submittedName>
</protein>